<dbReference type="Proteomes" id="UP000192042">
    <property type="component" value="Chromosome I"/>
</dbReference>
<dbReference type="NCBIfam" id="NF041940">
    <property type="entry name" value="choice_anch_X"/>
    <property type="match status" value="1"/>
</dbReference>
<dbReference type="AlphaFoldDB" id="A0A1W1I1M2"/>
<proteinExistence type="predicted"/>
<evidence type="ECO:0000313" key="2">
    <source>
        <dbReference type="Proteomes" id="UP000192042"/>
    </source>
</evidence>
<reference evidence="1 2" key="1">
    <citation type="submission" date="2017-03" db="EMBL/GenBank/DDBJ databases">
        <authorList>
            <person name="Afonso C.L."/>
            <person name="Miller P.J."/>
            <person name="Scott M.A."/>
            <person name="Spackman E."/>
            <person name="Goraichik I."/>
            <person name="Dimitrov K.M."/>
            <person name="Suarez D.L."/>
            <person name="Swayne D.E."/>
        </authorList>
    </citation>
    <scope>NUCLEOTIDE SEQUENCE [LARGE SCALE GENOMIC DNA]</scope>
    <source>
        <strain evidence="1">Genome sequencing of Nitrospira japonica strain NJ11</strain>
    </source>
</reference>
<sequence>MAILPLVLMGAIGAFHVADKIITLGTMSSRALAMAQARIEAKRSVRWERILMDDLNHDGMFESVMHDDGQNGDLVGGDGVYSATAEKEGVSLMWTVTPSRTGRLSGAGYVVIESRAIYETNQGHREIKLIAIRANPVYVGE</sequence>
<accession>A0A1W1I1M2</accession>
<organism evidence="1 2">
    <name type="scientific">Nitrospira japonica</name>
    <dbReference type="NCBI Taxonomy" id="1325564"/>
    <lineage>
        <taxon>Bacteria</taxon>
        <taxon>Pseudomonadati</taxon>
        <taxon>Nitrospirota</taxon>
        <taxon>Nitrospiria</taxon>
        <taxon>Nitrospirales</taxon>
        <taxon>Nitrospiraceae</taxon>
        <taxon>Nitrospira</taxon>
    </lineage>
</organism>
<keyword evidence="2" id="KW-1185">Reference proteome</keyword>
<gene>
    <name evidence="1" type="ORF">NSJP_0736</name>
</gene>
<name>A0A1W1I1M2_9BACT</name>
<dbReference type="STRING" id="1325564.NSJP_0736"/>
<evidence type="ECO:0000313" key="1">
    <source>
        <dbReference type="EMBL" id="SLM46908.1"/>
    </source>
</evidence>
<protein>
    <submittedName>
        <fullName evidence="1">Uncharacterized protein</fullName>
    </submittedName>
</protein>
<dbReference type="EMBL" id="LT828648">
    <property type="protein sequence ID" value="SLM46908.1"/>
    <property type="molecule type" value="Genomic_DNA"/>
</dbReference>
<dbReference type="KEGG" id="nja:NSJP_0736"/>